<reference evidence="1" key="1">
    <citation type="submission" date="2023-10" db="EMBL/GenBank/DDBJ databases">
        <authorList>
            <person name="Chen Y."/>
            <person name="Shah S."/>
            <person name="Dougan E. K."/>
            <person name="Thang M."/>
            <person name="Chan C."/>
        </authorList>
    </citation>
    <scope>NUCLEOTIDE SEQUENCE [LARGE SCALE GENOMIC DNA]</scope>
</reference>
<dbReference type="EMBL" id="CAUYUJ010010894">
    <property type="protein sequence ID" value="CAK0830483.1"/>
    <property type="molecule type" value="Genomic_DNA"/>
</dbReference>
<gene>
    <name evidence="1" type="ORF">PCOR1329_LOCUS29120</name>
</gene>
<evidence type="ECO:0000313" key="1">
    <source>
        <dbReference type="EMBL" id="CAK0830483.1"/>
    </source>
</evidence>
<dbReference type="Proteomes" id="UP001189429">
    <property type="component" value="Unassembled WGS sequence"/>
</dbReference>
<sequence length="84" mass="9186">VHGKDVEAGKELVDALLKRLSPLERELDLTRASPKPPIAISTARAPKADDRILVANATEDVPKARVQKGLEQWIRDVGCAFDSQ</sequence>
<evidence type="ECO:0000313" key="2">
    <source>
        <dbReference type="Proteomes" id="UP001189429"/>
    </source>
</evidence>
<proteinExistence type="predicted"/>
<comment type="caution">
    <text evidence="1">The sequence shown here is derived from an EMBL/GenBank/DDBJ whole genome shotgun (WGS) entry which is preliminary data.</text>
</comment>
<feature type="non-terminal residue" evidence="1">
    <location>
        <position position="1"/>
    </location>
</feature>
<organism evidence="1 2">
    <name type="scientific">Prorocentrum cordatum</name>
    <dbReference type="NCBI Taxonomy" id="2364126"/>
    <lineage>
        <taxon>Eukaryota</taxon>
        <taxon>Sar</taxon>
        <taxon>Alveolata</taxon>
        <taxon>Dinophyceae</taxon>
        <taxon>Prorocentrales</taxon>
        <taxon>Prorocentraceae</taxon>
        <taxon>Prorocentrum</taxon>
    </lineage>
</organism>
<keyword evidence="2" id="KW-1185">Reference proteome</keyword>
<feature type="non-terminal residue" evidence="1">
    <location>
        <position position="84"/>
    </location>
</feature>
<protein>
    <submittedName>
        <fullName evidence="1">Uncharacterized protein</fullName>
    </submittedName>
</protein>
<name>A0ABN9SFE3_9DINO</name>
<accession>A0ABN9SFE3</accession>